<sequence>MTETNLQEVRKVDRHTGGDKCQYGCGDAAEFVVDGSTGSTRVSFVGCRSCLNQAAIYPIDDEWVGEVSDS</sequence>
<dbReference type="AlphaFoldDB" id="A0AAV3S9N3"/>
<dbReference type="Proteomes" id="UP001500837">
    <property type="component" value="Unassembled WGS sequence"/>
</dbReference>
<accession>A0AAV3S9N3</accession>
<proteinExistence type="predicted"/>
<reference evidence="1 2" key="1">
    <citation type="journal article" date="2019" name="Int. J. Syst. Evol. Microbiol.">
        <title>The Global Catalogue of Microorganisms (GCM) 10K type strain sequencing project: providing services to taxonomists for standard genome sequencing and annotation.</title>
        <authorList>
            <consortium name="The Broad Institute Genomics Platform"/>
            <consortium name="The Broad Institute Genome Sequencing Center for Infectious Disease"/>
            <person name="Wu L."/>
            <person name="Ma J."/>
        </authorList>
    </citation>
    <scope>NUCLEOTIDE SEQUENCE [LARGE SCALE GENOMIC DNA]</scope>
    <source>
        <strain evidence="1 2">JCM 16330</strain>
    </source>
</reference>
<dbReference type="EMBL" id="BAAABL010000058">
    <property type="protein sequence ID" value="GAA0305627.1"/>
    <property type="molecule type" value="Genomic_DNA"/>
</dbReference>
<protein>
    <recommendedName>
        <fullName evidence="3">Transcriptional regulator</fullName>
    </recommendedName>
</protein>
<comment type="caution">
    <text evidence="1">The sequence shown here is derived from an EMBL/GenBank/DDBJ whole genome shotgun (WGS) entry which is preliminary data.</text>
</comment>
<keyword evidence="2" id="KW-1185">Reference proteome</keyword>
<evidence type="ECO:0008006" key="3">
    <source>
        <dbReference type="Google" id="ProtNLM"/>
    </source>
</evidence>
<evidence type="ECO:0000313" key="1">
    <source>
        <dbReference type="EMBL" id="GAA0305627.1"/>
    </source>
</evidence>
<gene>
    <name evidence="1" type="ORF">GCM10009066_19370</name>
</gene>
<evidence type="ECO:0000313" key="2">
    <source>
        <dbReference type="Proteomes" id="UP001500837"/>
    </source>
</evidence>
<organism evidence="1 2">
    <name type="scientific">Halarchaeum salinum</name>
    <dbReference type="NCBI Taxonomy" id="489912"/>
    <lineage>
        <taxon>Archaea</taxon>
        <taxon>Methanobacteriati</taxon>
        <taxon>Methanobacteriota</taxon>
        <taxon>Stenosarchaea group</taxon>
        <taxon>Halobacteria</taxon>
        <taxon>Halobacteriales</taxon>
        <taxon>Halobacteriaceae</taxon>
    </lineage>
</organism>
<name>A0AAV3S9N3_9EURY</name>